<proteinExistence type="predicted"/>
<name>A0ABP9V3E1_9BACT</name>
<evidence type="ECO:0000313" key="3">
    <source>
        <dbReference type="Proteomes" id="UP001424741"/>
    </source>
</evidence>
<keyword evidence="3" id="KW-1185">Reference proteome</keyword>
<reference evidence="2 3" key="1">
    <citation type="submission" date="2024-02" db="EMBL/GenBank/DDBJ databases">
        <title>Rubritalea halochordaticola NBRC 107102.</title>
        <authorList>
            <person name="Ichikawa N."/>
            <person name="Katano-Makiyama Y."/>
            <person name="Hidaka K."/>
        </authorList>
    </citation>
    <scope>NUCLEOTIDE SEQUENCE [LARGE SCALE GENOMIC DNA]</scope>
    <source>
        <strain evidence="2 3">NBRC 107102</strain>
    </source>
</reference>
<gene>
    <name evidence="2" type="ORF">Rhal01_02724</name>
</gene>
<accession>A0ABP9V3E1</accession>
<evidence type="ECO:0000313" key="2">
    <source>
        <dbReference type="EMBL" id="GAA5496540.1"/>
    </source>
</evidence>
<organism evidence="2 3">
    <name type="scientific">Rubritalea halochordaticola</name>
    <dbReference type="NCBI Taxonomy" id="714537"/>
    <lineage>
        <taxon>Bacteria</taxon>
        <taxon>Pseudomonadati</taxon>
        <taxon>Verrucomicrobiota</taxon>
        <taxon>Verrucomicrobiia</taxon>
        <taxon>Verrucomicrobiales</taxon>
        <taxon>Rubritaleaceae</taxon>
        <taxon>Rubritalea</taxon>
    </lineage>
</organism>
<dbReference type="EMBL" id="BAABRL010000008">
    <property type="protein sequence ID" value="GAA5496540.1"/>
    <property type="molecule type" value="Genomic_DNA"/>
</dbReference>
<protein>
    <submittedName>
        <fullName evidence="2">Uncharacterized protein</fullName>
    </submittedName>
</protein>
<comment type="caution">
    <text evidence="2">The sequence shown here is derived from an EMBL/GenBank/DDBJ whole genome shotgun (WGS) entry which is preliminary data.</text>
</comment>
<dbReference type="Proteomes" id="UP001424741">
    <property type="component" value="Unassembled WGS sequence"/>
</dbReference>
<evidence type="ECO:0000256" key="1">
    <source>
        <dbReference type="SAM" id="SignalP"/>
    </source>
</evidence>
<feature type="signal peptide" evidence="1">
    <location>
        <begin position="1"/>
        <end position="23"/>
    </location>
</feature>
<feature type="chain" id="PRO_5045353461" evidence="1">
    <location>
        <begin position="24"/>
        <end position="206"/>
    </location>
</feature>
<keyword evidence="1" id="KW-0732">Signal</keyword>
<dbReference type="RefSeq" id="WP_346189200.1">
    <property type="nucleotide sequence ID" value="NZ_BAABRL010000008.1"/>
</dbReference>
<sequence length="206" mass="23011">MQIRPIALLMLALASAAELRADAFDDQGNQLQAKPMPRVFRSVIDDRPRMLTVLLDETRAISYDTWHAHLGMAWKGEQGNLVKLDSSVYTQKNGPQPEHLGKIIFDHREPEFTSSLGKVQYMGHAFRDGQLFLRYGVKNEQFELVATIEETPTYQNKTLKRSISVTPASAGASIQFKPARGVSWTQAGKEFSEASLAKPLSISTTF</sequence>